<proteinExistence type="predicted"/>
<feature type="transmembrane region" description="Helical" evidence="14">
    <location>
        <begin position="175"/>
        <end position="203"/>
    </location>
</feature>
<name>A0A6P7LSZ2_BETSP</name>
<dbReference type="InParanoid" id="A0A6P7LSZ2"/>
<evidence type="ECO:0000256" key="12">
    <source>
        <dbReference type="ARBA" id="ARBA00023180"/>
    </source>
</evidence>
<organism evidence="16 17">
    <name type="scientific">Betta splendens</name>
    <name type="common">Siamese fighting fish</name>
    <dbReference type="NCBI Taxonomy" id="158456"/>
    <lineage>
        <taxon>Eukaryota</taxon>
        <taxon>Metazoa</taxon>
        <taxon>Chordata</taxon>
        <taxon>Craniata</taxon>
        <taxon>Vertebrata</taxon>
        <taxon>Euteleostomi</taxon>
        <taxon>Actinopterygii</taxon>
        <taxon>Neopterygii</taxon>
        <taxon>Teleostei</taxon>
        <taxon>Neoteleostei</taxon>
        <taxon>Acanthomorphata</taxon>
        <taxon>Anabantaria</taxon>
        <taxon>Anabantiformes</taxon>
        <taxon>Anabantoidei</taxon>
        <taxon>Osphronemidae</taxon>
        <taxon>Betta</taxon>
    </lineage>
</organism>
<dbReference type="InterPro" id="IPR002962">
    <property type="entry name" value="Peropsin"/>
</dbReference>
<dbReference type="GO" id="GO:0007602">
    <property type="term" value="P:phototransduction"/>
    <property type="evidence" value="ECO:0007669"/>
    <property type="project" value="UniProtKB-KW"/>
</dbReference>
<evidence type="ECO:0000256" key="5">
    <source>
        <dbReference type="ARBA" id="ARBA00022925"/>
    </source>
</evidence>
<keyword evidence="9 14" id="KW-0472">Membrane</keyword>
<evidence type="ECO:0000256" key="14">
    <source>
        <dbReference type="SAM" id="Phobius"/>
    </source>
</evidence>
<dbReference type="InterPro" id="IPR050125">
    <property type="entry name" value="GPCR_opsins"/>
</dbReference>
<sequence length="372" mass="40743">MDAYSSTLSPAVDIGAGCYLLVVAVLSIIGNLLVLVMAFKRSARMKPPELLSVNLALTDLGAAVTMYPLAVASAWSHRWLGGDAVCVYYGLAGFFFGVASIMNLTVLAVVRFIVSLNLQRPEEKIGWMKVKVLCAWTWLYALVWALLPVLGWGRYGPEPFGLSCSLAWGQMKHEGFSFVVALFAFNLAAPALVIAGCYFGIAFRLHCAYRKPRGGSRLPNVVRLHRRLLTVSAPLLRCRVEAHPRSPLSPPPLQIAVLVSAGFVGCWAPYGLVSLWSVLRDSGAVPPELSLLPCMFAKSSTVYNPVIYYVFSRSFKREVREMRGSCLCTRSYRVSSSAHDDAVYMVKLRSPKTHAAAPSVRDTTESNMLTLA</sequence>
<evidence type="ECO:0000256" key="1">
    <source>
        <dbReference type="ARBA" id="ARBA00004141"/>
    </source>
</evidence>
<keyword evidence="4 14" id="KW-0812">Transmembrane</keyword>
<dbReference type="PANTHER" id="PTHR24240">
    <property type="entry name" value="OPSIN"/>
    <property type="match status" value="1"/>
</dbReference>
<dbReference type="Gene3D" id="1.20.1070.10">
    <property type="entry name" value="Rhodopsin 7-helix transmembrane proteins"/>
    <property type="match status" value="1"/>
</dbReference>
<feature type="transmembrane region" description="Helical" evidence="14">
    <location>
        <begin position="87"/>
        <end position="114"/>
    </location>
</feature>
<keyword evidence="11" id="KW-0675">Receptor</keyword>
<evidence type="ECO:0000313" key="16">
    <source>
        <dbReference type="Proteomes" id="UP000515150"/>
    </source>
</evidence>
<dbReference type="PRINTS" id="PR00237">
    <property type="entry name" value="GPCRRHODOPSN"/>
</dbReference>
<dbReference type="PROSITE" id="PS00238">
    <property type="entry name" value="OPSIN"/>
    <property type="match status" value="1"/>
</dbReference>
<evidence type="ECO:0000313" key="17">
    <source>
        <dbReference type="RefSeq" id="XP_028997097.1"/>
    </source>
</evidence>
<dbReference type="SUPFAM" id="SSF81321">
    <property type="entry name" value="Family A G protein-coupled receptor-like"/>
    <property type="match status" value="1"/>
</dbReference>
<evidence type="ECO:0000256" key="8">
    <source>
        <dbReference type="ARBA" id="ARBA00023040"/>
    </source>
</evidence>
<dbReference type="Pfam" id="PF00001">
    <property type="entry name" value="7tm_1"/>
    <property type="match status" value="1"/>
</dbReference>
<feature type="transmembrane region" description="Helical" evidence="14">
    <location>
        <begin position="51"/>
        <end position="75"/>
    </location>
</feature>
<keyword evidence="16" id="KW-1185">Reference proteome</keyword>
<dbReference type="GeneID" id="114849635"/>
<evidence type="ECO:0000256" key="3">
    <source>
        <dbReference type="ARBA" id="ARBA00022606"/>
    </source>
</evidence>
<feature type="transmembrane region" description="Helical" evidence="14">
    <location>
        <begin position="255"/>
        <end position="278"/>
    </location>
</feature>
<dbReference type="InterPro" id="IPR000276">
    <property type="entry name" value="GPCR_Rhodpsn"/>
</dbReference>
<feature type="domain" description="G-protein coupled receptors family 1 profile" evidence="15">
    <location>
        <begin position="30"/>
        <end position="308"/>
    </location>
</feature>
<evidence type="ECO:0000259" key="15">
    <source>
        <dbReference type="PROSITE" id="PS50262"/>
    </source>
</evidence>
<dbReference type="InterPro" id="IPR027430">
    <property type="entry name" value="Retinal_BS"/>
</dbReference>
<dbReference type="OrthoDB" id="7217071at2759"/>
<dbReference type="RefSeq" id="XP_028997097.1">
    <property type="nucleotide sequence ID" value="XM_029141264.3"/>
</dbReference>
<dbReference type="GO" id="GO:0004930">
    <property type="term" value="F:G protein-coupled receptor activity"/>
    <property type="evidence" value="ECO:0007669"/>
    <property type="project" value="UniProtKB-KW"/>
</dbReference>
<dbReference type="PRINTS" id="PR01244">
    <property type="entry name" value="PEROPSIN"/>
</dbReference>
<feature type="transmembrane region" description="Helical" evidence="14">
    <location>
        <begin position="290"/>
        <end position="311"/>
    </location>
</feature>
<evidence type="ECO:0000256" key="9">
    <source>
        <dbReference type="ARBA" id="ARBA00023136"/>
    </source>
</evidence>
<keyword evidence="7" id="KW-0157">Chromophore</keyword>
<reference evidence="17" key="1">
    <citation type="submission" date="2025-08" db="UniProtKB">
        <authorList>
            <consortium name="RefSeq"/>
        </authorList>
    </citation>
    <scope>IDENTIFICATION</scope>
</reference>
<keyword evidence="2" id="KW-0600">Photoreceptor protein</keyword>
<keyword evidence="8" id="KW-0297">G-protein coupled receptor</keyword>
<feature type="transmembrane region" description="Helical" evidence="14">
    <location>
        <begin position="135"/>
        <end position="155"/>
    </location>
</feature>
<feature type="transmembrane region" description="Helical" evidence="14">
    <location>
        <begin position="14"/>
        <end position="39"/>
    </location>
</feature>
<accession>A0A6P7LSZ2</accession>
<dbReference type="PROSITE" id="PS50262">
    <property type="entry name" value="G_PROTEIN_RECEP_F1_2"/>
    <property type="match status" value="1"/>
</dbReference>
<evidence type="ECO:0000256" key="13">
    <source>
        <dbReference type="ARBA" id="ARBA00023224"/>
    </source>
</evidence>
<gene>
    <name evidence="17" type="primary">opn8b</name>
</gene>
<dbReference type="GO" id="GO:0009881">
    <property type="term" value="F:photoreceptor activity"/>
    <property type="evidence" value="ECO:0007669"/>
    <property type="project" value="UniProtKB-KW"/>
</dbReference>
<evidence type="ECO:0000256" key="7">
    <source>
        <dbReference type="ARBA" id="ARBA00022991"/>
    </source>
</evidence>
<keyword evidence="3" id="KW-0716">Sensory transduction</keyword>
<dbReference type="AlphaFoldDB" id="A0A6P7LSZ2"/>
<evidence type="ECO:0000256" key="4">
    <source>
        <dbReference type="ARBA" id="ARBA00022692"/>
    </source>
</evidence>
<keyword evidence="12" id="KW-0325">Glycoprotein</keyword>
<dbReference type="Proteomes" id="UP000515150">
    <property type="component" value="Chromosome 24"/>
</dbReference>
<dbReference type="InterPro" id="IPR017452">
    <property type="entry name" value="GPCR_Rhodpsn_7TM"/>
</dbReference>
<dbReference type="FunFam" id="1.20.1070.10:FF:000219">
    <property type="entry name" value="Opsin 5-like 2"/>
    <property type="match status" value="1"/>
</dbReference>
<evidence type="ECO:0000256" key="11">
    <source>
        <dbReference type="ARBA" id="ARBA00023170"/>
    </source>
</evidence>
<protein>
    <submittedName>
        <fullName evidence="17">Opsin 8, group member b isoform X1</fullName>
    </submittedName>
</protein>
<dbReference type="GO" id="GO:0016020">
    <property type="term" value="C:membrane"/>
    <property type="evidence" value="ECO:0007669"/>
    <property type="project" value="UniProtKB-SubCell"/>
</dbReference>
<evidence type="ECO:0000256" key="6">
    <source>
        <dbReference type="ARBA" id="ARBA00022989"/>
    </source>
</evidence>
<evidence type="ECO:0000256" key="10">
    <source>
        <dbReference type="ARBA" id="ARBA00023157"/>
    </source>
</evidence>
<evidence type="ECO:0000256" key="2">
    <source>
        <dbReference type="ARBA" id="ARBA00022543"/>
    </source>
</evidence>
<keyword evidence="5" id="KW-0681">Retinal protein</keyword>
<keyword evidence="6 14" id="KW-1133">Transmembrane helix</keyword>
<keyword evidence="10" id="KW-1015">Disulfide bond</keyword>
<dbReference type="CTD" id="569628"/>
<comment type="subcellular location">
    <subcellularLocation>
        <location evidence="1">Membrane</location>
        <topology evidence="1">Multi-pass membrane protein</topology>
    </subcellularLocation>
</comment>
<keyword evidence="13" id="KW-0807">Transducer</keyword>
<dbReference type="KEGG" id="bspl:114849635"/>
<dbReference type="FunCoup" id="A0A6P7LSZ2">
    <property type="interactions" value="4"/>
</dbReference>
<dbReference type="GO" id="GO:0007601">
    <property type="term" value="P:visual perception"/>
    <property type="evidence" value="ECO:0007669"/>
    <property type="project" value="InterPro"/>
</dbReference>